<dbReference type="Proteomes" id="UP000694541">
    <property type="component" value="Unplaced"/>
</dbReference>
<evidence type="ECO:0000313" key="2">
    <source>
        <dbReference type="Proteomes" id="UP000694541"/>
    </source>
</evidence>
<accession>A0A8B9RYD4</accession>
<evidence type="ECO:0000313" key="1">
    <source>
        <dbReference type="Ensembl" id="ENSANIP00000019802.1"/>
    </source>
</evidence>
<keyword evidence="2" id="KW-1185">Reference proteome</keyword>
<sequence length="90" mass="9755">GLVQLWSVGKLCGLRNQTEHFAFSKAEGVCICQGDRGLLGQEMYQRMWKDMLNTVSPRGKPHSVAAAAVVGLVPGYGLTLKARPLPTESK</sequence>
<proteinExistence type="predicted"/>
<name>A0A8B9RYD4_9AVES</name>
<reference evidence="1" key="1">
    <citation type="submission" date="2025-08" db="UniProtKB">
        <authorList>
            <consortium name="Ensembl"/>
        </authorList>
    </citation>
    <scope>IDENTIFICATION</scope>
</reference>
<reference evidence="1" key="2">
    <citation type="submission" date="2025-09" db="UniProtKB">
        <authorList>
            <consortium name="Ensembl"/>
        </authorList>
    </citation>
    <scope>IDENTIFICATION</scope>
</reference>
<organism evidence="1 2">
    <name type="scientific">Accipiter nisus</name>
    <name type="common">Eurasian sparrowhawk</name>
    <dbReference type="NCBI Taxonomy" id="211598"/>
    <lineage>
        <taxon>Eukaryota</taxon>
        <taxon>Metazoa</taxon>
        <taxon>Chordata</taxon>
        <taxon>Craniata</taxon>
        <taxon>Vertebrata</taxon>
        <taxon>Euteleostomi</taxon>
        <taxon>Archelosauria</taxon>
        <taxon>Archosauria</taxon>
        <taxon>Dinosauria</taxon>
        <taxon>Saurischia</taxon>
        <taxon>Theropoda</taxon>
        <taxon>Coelurosauria</taxon>
        <taxon>Aves</taxon>
        <taxon>Neognathae</taxon>
        <taxon>Neoaves</taxon>
        <taxon>Telluraves</taxon>
        <taxon>Accipitrimorphae</taxon>
        <taxon>Accipitriformes</taxon>
        <taxon>Accipitridae</taxon>
        <taxon>Accipitrinae</taxon>
        <taxon>Accipiter</taxon>
    </lineage>
</organism>
<dbReference type="AlphaFoldDB" id="A0A8B9RYD4"/>
<protein>
    <submittedName>
        <fullName evidence="1">Uncharacterized protein</fullName>
    </submittedName>
</protein>
<dbReference type="Ensembl" id="ENSANIT00000020468.1">
    <property type="protein sequence ID" value="ENSANIP00000019802.1"/>
    <property type="gene ID" value="ENSANIG00000013516.1"/>
</dbReference>